<dbReference type="InterPro" id="IPR051426">
    <property type="entry name" value="Peflin/Sorcin_CaBP"/>
</dbReference>
<accession>A0ABR2WYH5</accession>
<dbReference type="InterPro" id="IPR011992">
    <property type="entry name" value="EF-hand-dom_pair"/>
</dbReference>
<dbReference type="InterPro" id="IPR018247">
    <property type="entry name" value="EF_Hand_1_Ca_BS"/>
</dbReference>
<evidence type="ECO:0000256" key="4">
    <source>
        <dbReference type="ARBA" id="ARBA00022737"/>
    </source>
</evidence>
<evidence type="ECO:0000313" key="7">
    <source>
        <dbReference type="EMBL" id="KAK9766531.1"/>
    </source>
</evidence>
<protein>
    <recommendedName>
        <fullName evidence="6">EF-hand domain-containing protein</fullName>
    </recommendedName>
</protein>
<dbReference type="Proteomes" id="UP001479436">
    <property type="component" value="Unassembled WGS sequence"/>
</dbReference>
<dbReference type="Pfam" id="PF13499">
    <property type="entry name" value="EF-hand_7"/>
    <property type="match status" value="2"/>
</dbReference>
<gene>
    <name evidence="7" type="ORF">K7432_004324</name>
</gene>
<sequence>MAAPQQQQLQAWFQTVDADNSGGISADELQKALLNGDWSPFNIETVRMMINMFDRDDNGTINYQEFCGLWKYIEDWKKCFMSFDKDQSGSIDQNELKNAMITFGYNLSDRFLSLIIRKYDKKGTGNITFDNFIQASVTVRTLTDSFRRFDTDSDGWVNINYEQFLELVVSNR</sequence>
<evidence type="ECO:0000256" key="5">
    <source>
        <dbReference type="ARBA" id="ARBA00022837"/>
    </source>
</evidence>
<feature type="domain" description="EF-hand" evidence="6">
    <location>
        <begin position="4"/>
        <end position="39"/>
    </location>
</feature>
<evidence type="ECO:0000256" key="3">
    <source>
        <dbReference type="ARBA" id="ARBA00022723"/>
    </source>
</evidence>
<dbReference type="PANTHER" id="PTHR46212:SF3">
    <property type="entry name" value="GH27120P"/>
    <property type="match status" value="1"/>
</dbReference>
<reference evidence="7 8" key="1">
    <citation type="submission" date="2023-04" db="EMBL/GenBank/DDBJ databases">
        <title>Genome of Basidiobolus ranarum AG-B5.</title>
        <authorList>
            <person name="Stajich J.E."/>
            <person name="Carter-House D."/>
            <person name="Gryganskyi A."/>
        </authorList>
    </citation>
    <scope>NUCLEOTIDE SEQUENCE [LARGE SCALE GENOMIC DNA]</scope>
    <source>
        <strain evidence="7 8">AG-B5</strain>
    </source>
</reference>
<evidence type="ECO:0000256" key="2">
    <source>
        <dbReference type="ARBA" id="ARBA00022490"/>
    </source>
</evidence>
<keyword evidence="4" id="KW-0677">Repeat</keyword>
<comment type="caution">
    <text evidence="7">The sequence shown here is derived from an EMBL/GenBank/DDBJ whole genome shotgun (WGS) entry which is preliminary data.</text>
</comment>
<organism evidence="7 8">
    <name type="scientific">Basidiobolus ranarum</name>
    <dbReference type="NCBI Taxonomy" id="34480"/>
    <lineage>
        <taxon>Eukaryota</taxon>
        <taxon>Fungi</taxon>
        <taxon>Fungi incertae sedis</taxon>
        <taxon>Zoopagomycota</taxon>
        <taxon>Entomophthoromycotina</taxon>
        <taxon>Basidiobolomycetes</taxon>
        <taxon>Basidiobolales</taxon>
        <taxon>Basidiobolaceae</taxon>
        <taxon>Basidiobolus</taxon>
    </lineage>
</organism>
<dbReference type="SMART" id="SM00054">
    <property type="entry name" value="EFh"/>
    <property type="match status" value="5"/>
</dbReference>
<keyword evidence="3" id="KW-0479">Metal-binding</keyword>
<evidence type="ECO:0000259" key="6">
    <source>
        <dbReference type="PROSITE" id="PS50222"/>
    </source>
</evidence>
<keyword evidence="8" id="KW-1185">Reference proteome</keyword>
<keyword evidence="5" id="KW-0106">Calcium</keyword>
<dbReference type="PROSITE" id="PS50222">
    <property type="entry name" value="EF_HAND_2"/>
    <property type="match status" value="2"/>
</dbReference>
<dbReference type="SUPFAM" id="SSF47473">
    <property type="entry name" value="EF-hand"/>
    <property type="match status" value="1"/>
</dbReference>
<dbReference type="PANTHER" id="PTHR46212">
    <property type="entry name" value="PEFLIN"/>
    <property type="match status" value="1"/>
</dbReference>
<feature type="domain" description="EF-hand" evidence="6">
    <location>
        <begin position="71"/>
        <end position="106"/>
    </location>
</feature>
<dbReference type="PROSITE" id="PS00018">
    <property type="entry name" value="EF_HAND_1"/>
    <property type="match status" value="1"/>
</dbReference>
<keyword evidence="2" id="KW-0963">Cytoplasm</keyword>
<evidence type="ECO:0000256" key="1">
    <source>
        <dbReference type="ARBA" id="ARBA00004496"/>
    </source>
</evidence>
<dbReference type="Gene3D" id="1.10.238.10">
    <property type="entry name" value="EF-hand"/>
    <property type="match status" value="1"/>
</dbReference>
<proteinExistence type="predicted"/>
<evidence type="ECO:0000313" key="8">
    <source>
        <dbReference type="Proteomes" id="UP001479436"/>
    </source>
</evidence>
<comment type="subcellular location">
    <subcellularLocation>
        <location evidence="1">Cytoplasm</location>
    </subcellularLocation>
</comment>
<name>A0ABR2WYH5_9FUNG</name>
<dbReference type="InterPro" id="IPR002048">
    <property type="entry name" value="EF_hand_dom"/>
</dbReference>
<dbReference type="EMBL" id="JASJQH010000147">
    <property type="protein sequence ID" value="KAK9766531.1"/>
    <property type="molecule type" value="Genomic_DNA"/>
</dbReference>